<dbReference type="EMBL" id="JBHSLI010000004">
    <property type="protein sequence ID" value="MFC5293511.1"/>
    <property type="molecule type" value="Genomic_DNA"/>
</dbReference>
<dbReference type="SUPFAM" id="SSF54637">
    <property type="entry name" value="Thioesterase/thiol ester dehydrase-isomerase"/>
    <property type="match status" value="1"/>
</dbReference>
<accession>A0ABW0F573</accession>
<dbReference type="Proteomes" id="UP001595976">
    <property type="component" value="Unassembled WGS sequence"/>
</dbReference>
<protein>
    <submittedName>
        <fullName evidence="1">Acyl dehydratase</fullName>
    </submittedName>
</protein>
<evidence type="ECO:0000313" key="2">
    <source>
        <dbReference type="Proteomes" id="UP001595976"/>
    </source>
</evidence>
<evidence type="ECO:0000313" key="1">
    <source>
        <dbReference type="EMBL" id="MFC5293511.1"/>
    </source>
</evidence>
<gene>
    <name evidence="1" type="ORF">ACFPK2_10980</name>
</gene>
<comment type="caution">
    <text evidence="1">The sequence shown here is derived from an EMBL/GenBank/DDBJ whole genome shotgun (WGS) entry which is preliminary data.</text>
</comment>
<organism evidence="1 2">
    <name type="scientific">Bosea minatitlanensis</name>
    <dbReference type="NCBI Taxonomy" id="128782"/>
    <lineage>
        <taxon>Bacteria</taxon>
        <taxon>Pseudomonadati</taxon>
        <taxon>Pseudomonadota</taxon>
        <taxon>Alphaproteobacteria</taxon>
        <taxon>Hyphomicrobiales</taxon>
        <taxon>Boseaceae</taxon>
        <taxon>Bosea</taxon>
    </lineage>
</organism>
<name>A0ABW0F573_9HYPH</name>
<reference evidence="2" key="1">
    <citation type="journal article" date="2019" name="Int. J. Syst. Evol. Microbiol.">
        <title>The Global Catalogue of Microorganisms (GCM) 10K type strain sequencing project: providing services to taxonomists for standard genome sequencing and annotation.</title>
        <authorList>
            <consortium name="The Broad Institute Genomics Platform"/>
            <consortium name="The Broad Institute Genome Sequencing Center for Infectious Disease"/>
            <person name="Wu L."/>
            <person name="Ma J."/>
        </authorList>
    </citation>
    <scope>NUCLEOTIDE SEQUENCE [LARGE SCALE GENOMIC DNA]</scope>
    <source>
        <strain evidence="2">CGMCC 1.15643</strain>
    </source>
</reference>
<sequence>MNLAASAPFEGTARPLRRVFEDIAVGDEIGPLFKGPLTTAHLMRWSAAMENWHKIHYDLPFATGHDKLPGLLINGSLKQQFLAQLLKDWAGREGWLWKLRFQFRAMNLVGETLSVWGKVTALREAAEYGLVDLDLGIRNEAGLESTPGAAIVALPFRDGPAVPYPFMAPTG</sequence>
<dbReference type="Gene3D" id="3.10.129.10">
    <property type="entry name" value="Hotdog Thioesterase"/>
    <property type="match status" value="1"/>
</dbReference>
<dbReference type="RefSeq" id="WP_158443952.1">
    <property type="nucleotide sequence ID" value="NZ_JAOAOS010000013.1"/>
</dbReference>
<keyword evidence="2" id="KW-1185">Reference proteome</keyword>
<dbReference type="InterPro" id="IPR029069">
    <property type="entry name" value="HotDog_dom_sf"/>
</dbReference>
<proteinExistence type="predicted"/>